<dbReference type="GO" id="GO:0016240">
    <property type="term" value="P:autophagosome membrane docking"/>
    <property type="evidence" value="ECO:0007669"/>
    <property type="project" value="TreeGrafter"/>
</dbReference>
<dbReference type="AlphaFoldDB" id="T1KTS3"/>
<sequence length="408" mass="46325">MSSSKKLESVEHSISENKVKNGAMRKIIESRRLEVAEAEKYSRRLGRTIEILRHNGDKFLNDLETTKKAISQVTSRLKLSDSERSKIRCEIKEATQKSIMQLKDHIFPFHCENSYITSTTTNSVDTTYSESEGPLFISESGTESFSTTCCPPSMGSWANVESNCTRYLIVEPWIPRDSIARAYCHWLDKMKDPIKLSPIGETDGLDGKIRENDSYRVSAALSYITQLLSVASYYMDARFPKRLNFVEFYSKCSDSGPEIFLTDEEILHKVAKLNANLIYLCLSQRVDPRYLEPTYTGHNLTLLLNPNFSNLDQAGPIYIDSETHRRVEESLYPDYILVEPSESQDFSEADDIFDEECIGNDWESVTSSNTTPYVDLFTSQQTTSMTGGIMSSIAETALYAVTSFIRKK</sequence>
<reference evidence="1" key="2">
    <citation type="submission" date="2015-06" db="UniProtKB">
        <authorList>
            <consortium name="EnsemblMetazoa"/>
        </authorList>
    </citation>
    <scope>IDENTIFICATION</scope>
</reference>
<name>T1KTS3_TETUR</name>
<evidence type="ECO:0008006" key="3">
    <source>
        <dbReference type="Google" id="ProtNLM"/>
    </source>
</evidence>
<organism evidence="1 2">
    <name type="scientific">Tetranychus urticae</name>
    <name type="common">Two-spotted spider mite</name>
    <dbReference type="NCBI Taxonomy" id="32264"/>
    <lineage>
        <taxon>Eukaryota</taxon>
        <taxon>Metazoa</taxon>
        <taxon>Ecdysozoa</taxon>
        <taxon>Arthropoda</taxon>
        <taxon>Chelicerata</taxon>
        <taxon>Arachnida</taxon>
        <taxon>Acari</taxon>
        <taxon>Acariformes</taxon>
        <taxon>Trombidiformes</taxon>
        <taxon>Prostigmata</taxon>
        <taxon>Eleutherengona</taxon>
        <taxon>Raphignathae</taxon>
        <taxon>Tetranychoidea</taxon>
        <taxon>Tetranychidae</taxon>
        <taxon>Tetranychus</taxon>
    </lineage>
</organism>
<dbReference type="GO" id="GO:0009267">
    <property type="term" value="P:cellular response to starvation"/>
    <property type="evidence" value="ECO:0007669"/>
    <property type="project" value="TreeGrafter"/>
</dbReference>
<dbReference type="STRING" id="32264.T1KTS3"/>
<dbReference type="HOGENOM" id="CLU_674978_0_0_1"/>
<dbReference type="Proteomes" id="UP000015104">
    <property type="component" value="Unassembled WGS sequence"/>
</dbReference>
<accession>T1KTS3</accession>
<reference evidence="2" key="1">
    <citation type="submission" date="2011-08" db="EMBL/GenBank/DDBJ databases">
        <authorList>
            <person name="Rombauts S."/>
        </authorList>
    </citation>
    <scope>NUCLEOTIDE SEQUENCE</scope>
    <source>
        <strain evidence="2">London</strain>
    </source>
</reference>
<dbReference type="GO" id="GO:0005776">
    <property type="term" value="C:autophagosome"/>
    <property type="evidence" value="ECO:0007669"/>
    <property type="project" value="TreeGrafter"/>
</dbReference>
<gene>
    <name evidence="1" type="primary">107367258</name>
</gene>
<evidence type="ECO:0000313" key="2">
    <source>
        <dbReference type="Proteomes" id="UP000015104"/>
    </source>
</evidence>
<proteinExistence type="predicted"/>
<dbReference type="GO" id="GO:0000045">
    <property type="term" value="P:autophagosome assembly"/>
    <property type="evidence" value="ECO:0007669"/>
    <property type="project" value="TreeGrafter"/>
</dbReference>
<evidence type="ECO:0000313" key="1">
    <source>
        <dbReference type="EnsemblMetazoa" id="tetur21g00800.1"/>
    </source>
</evidence>
<dbReference type="GO" id="GO:0000423">
    <property type="term" value="P:mitophagy"/>
    <property type="evidence" value="ECO:0007669"/>
    <property type="project" value="TreeGrafter"/>
</dbReference>
<protein>
    <recommendedName>
        <fullName evidence="3">Beclin 1-associated autophagy-related key regulator</fullName>
    </recommendedName>
</protein>
<keyword evidence="2" id="KW-1185">Reference proteome</keyword>
<dbReference type="OrthoDB" id="6436063at2759"/>
<dbReference type="GO" id="GO:0043495">
    <property type="term" value="F:protein-membrane adaptor activity"/>
    <property type="evidence" value="ECO:0007669"/>
    <property type="project" value="TreeGrafter"/>
</dbReference>
<dbReference type="OMA" id="LCYSEFC"/>
<dbReference type="GO" id="GO:0035014">
    <property type="term" value="F:phosphatidylinositol 3-kinase regulator activity"/>
    <property type="evidence" value="ECO:0007669"/>
    <property type="project" value="TreeGrafter"/>
</dbReference>
<dbReference type="PANTHER" id="PTHR13664:SF0">
    <property type="entry name" value="BECLIN 1-ASSOCIATED AUTOPHAGY-RELATED KEY REGULATOR"/>
    <property type="match status" value="1"/>
</dbReference>
<dbReference type="EnsemblMetazoa" id="tetur21g00800.1">
    <property type="protein sequence ID" value="tetur21g00800.1"/>
    <property type="gene ID" value="tetur21g00800"/>
</dbReference>
<dbReference type="KEGG" id="tut:107367258"/>
<dbReference type="GO" id="GO:0035032">
    <property type="term" value="C:phosphatidylinositol 3-kinase complex, class III"/>
    <property type="evidence" value="ECO:0007669"/>
    <property type="project" value="TreeGrafter"/>
</dbReference>
<dbReference type="GO" id="GO:0097629">
    <property type="term" value="C:extrinsic component of omegasome membrane"/>
    <property type="evidence" value="ECO:0007669"/>
    <property type="project" value="TreeGrafter"/>
</dbReference>
<dbReference type="eggNOG" id="KOG4398">
    <property type="taxonomic scope" value="Eukaryota"/>
</dbReference>
<dbReference type="EMBL" id="CAEY01000546">
    <property type="status" value="NOT_ANNOTATED_CDS"/>
    <property type="molecule type" value="Genomic_DNA"/>
</dbReference>
<dbReference type="GO" id="GO:0097632">
    <property type="term" value="C:extrinsic component of phagophore assembly site membrane"/>
    <property type="evidence" value="ECO:0007669"/>
    <property type="project" value="TreeGrafter"/>
</dbReference>
<dbReference type="PANTHER" id="PTHR13664">
    <property type="entry name" value="BECLIN 1-ASSOCIATED AUTOPHAGY-RELATED KEY REGULATOR"/>
    <property type="match status" value="1"/>
</dbReference>